<dbReference type="Gene3D" id="2.102.10.10">
    <property type="entry name" value="Rieske [2Fe-2S] iron-sulphur domain"/>
    <property type="match status" value="1"/>
</dbReference>
<dbReference type="EMBL" id="CAFBRV010000149">
    <property type="protein sequence ID" value="CAB5122626.1"/>
    <property type="molecule type" value="Genomic_DNA"/>
</dbReference>
<name>A0A6J7VW75_9ZZZZ</name>
<evidence type="ECO:0000256" key="4">
    <source>
        <dbReference type="ARBA" id="ARBA00023014"/>
    </source>
</evidence>
<feature type="domain" description="Rieske" evidence="8">
    <location>
        <begin position="100"/>
        <end position="197"/>
    </location>
</feature>
<dbReference type="CDD" id="cd03467">
    <property type="entry name" value="Rieske"/>
    <property type="match status" value="1"/>
</dbReference>
<evidence type="ECO:0000256" key="1">
    <source>
        <dbReference type="ARBA" id="ARBA00022714"/>
    </source>
</evidence>
<dbReference type="GO" id="GO:0016020">
    <property type="term" value="C:membrane"/>
    <property type="evidence" value="ECO:0007669"/>
    <property type="project" value="InterPro"/>
</dbReference>
<evidence type="ECO:0000259" key="8">
    <source>
        <dbReference type="PROSITE" id="PS51296"/>
    </source>
</evidence>
<dbReference type="PRINTS" id="PR00162">
    <property type="entry name" value="RIESKE"/>
</dbReference>
<sequence length="199" mass="20258">MKLIRRNLLAIIPAALLSIFGSSALAATGPTLKATKLGQKIVFQGYTYICVKSKGKLIWKKGAKVVASAPSSKPTLTATSTPTQSATPTPAPTESAGALTFVAKSSDIVEGDVKIIDVKPTNQSTFPVSVTRAKGIVIVVSAICTHQGCQIEGAGGGLACPCHGSRFNAVTGAVTGGPADSPLRKYVASEDAGSIFISA</sequence>
<evidence type="ECO:0000313" key="9">
    <source>
        <dbReference type="EMBL" id="CAB5122626.1"/>
    </source>
</evidence>
<dbReference type="PANTHER" id="PTHR10134">
    <property type="entry name" value="CYTOCHROME B-C1 COMPLEX SUBUNIT RIESKE, MITOCHONDRIAL"/>
    <property type="match status" value="1"/>
</dbReference>
<dbReference type="InterPro" id="IPR017941">
    <property type="entry name" value="Rieske_2Fe-2S"/>
</dbReference>
<keyword evidence="5" id="KW-1015">Disulfide bond</keyword>
<dbReference type="InterPro" id="IPR036922">
    <property type="entry name" value="Rieske_2Fe-2S_sf"/>
</dbReference>
<keyword evidence="4" id="KW-0411">Iron-sulfur</keyword>
<dbReference type="Pfam" id="PF00355">
    <property type="entry name" value="Rieske"/>
    <property type="match status" value="1"/>
</dbReference>
<dbReference type="InterPro" id="IPR005805">
    <property type="entry name" value="Rieske_Fe-S_prot_C"/>
</dbReference>
<proteinExistence type="predicted"/>
<evidence type="ECO:0000256" key="6">
    <source>
        <dbReference type="ARBA" id="ARBA00034078"/>
    </source>
</evidence>
<keyword evidence="1" id="KW-0001">2Fe-2S</keyword>
<gene>
    <name evidence="9" type="ORF">UFOPK4410_01132</name>
</gene>
<organism evidence="9">
    <name type="scientific">freshwater metagenome</name>
    <dbReference type="NCBI Taxonomy" id="449393"/>
    <lineage>
        <taxon>unclassified sequences</taxon>
        <taxon>metagenomes</taxon>
        <taxon>ecological metagenomes</taxon>
    </lineage>
</organism>
<evidence type="ECO:0000256" key="7">
    <source>
        <dbReference type="SAM" id="MobiDB-lite"/>
    </source>
</evidence>
<dbReference type="InterPro" id="IPR014349">
    <property type="entry name" value="Rieske_Fe-S_prot"/>
</dbReference>
<dbReference type="GO" id="GO:0051537">
    <property type="term" value="F:2 iron, 2 sulfur cluster binding"/>
    <property type="evidence" value="ECO:0007669"/>
    <property type="project" value="UniProtKB-KW"/>
</dbReference>
<evidence type="ECO:0000256" key="3">
    <source>
        <dbReference type="ARBA" id="ARBA00023004"/>
    </source>
</evidence>
<accession>A0A6J7VW75</accession>
<evidence type="ECO:0000256" key="5">
    <source>
        <dbReference type="ARBA" id="ARBA00023157"/>
    </source>
</evidence>
<dbReference type="PROSITE" id="PS51296">
    <property type="entry name" value="RIESKE"/>
    <property type="match status" value="1"/>
</dbReference>
<keyword evidence="3" id="KW-0408">Iron</keyword>
<reference evidence="9" key="1">
    <citation type="submission" date="2020-05" db="EMBL/GenBank/DDBJ databases">
        <authorList>
            <person name="Chiriac C."/>
            <person name="Salcher M."/>
            <person name="Ghai R."/>
            <person name="Kavagutti S V."/>
        </authorList>
    </citation>
    <scope>NUCLEOTIDE SEQUENCE</scope>
</reference>
<comment type="cofactor">
    <cofactor evidence="6">
        <name>[2Fe-2S] cluster</name>
        <dbReference type="ChEBI" id="CHEBI:190135"/>
    </cofactor>
</comment>
<evidence type="ECO:0000256" key="2">
    <source>
        <dbReference type="ARBA" id="ARBA00022723"/>
    </source>
</evidence>
<dbReference type="SUPFAM" id="SSF50022">
    <property type="entry name" value="ISP domain"/>
    <property type="match status" value="1"/>
</dbReference>
<dbReference type="GO" id="GO:0046872">
    <property type="term" value="F:metal ion binding"/>
    <property type="evidence" value="ECO:0007669"/>
    <property type="project" value="UniProtKB-KW"/>
</dbReference>
<feature type="region of interest" description="Disordered" evidence="7">
    <location>
        <begin position="72"/>
        <end position="94"/>
    </location>
</feature>
<keyword evidence="2" id="KW-0479">Metal-binding</keyword>
<protein>
    <submittedName>
        <fullName evidence="9">Unannotated protein</fullName>
    </submittedName>
</protein>
<dbReference type="AlphaFoldDB" id="A0A6J7VW75"/>